<dbReference type="AlphaFoldDB" id="I3IGP6"/>
<dbReference type="Proteomes" id="UP000002985">
    <property type="component" value="Unassembled WGS sequence"/>
</dbReference>
<protein>
    <submittedName>
        <fullName evidence="2">Uncharacterized protein</fullName>
    </submittedName>
</protein>
<evidence type="ECO:0000313" key="2">
    <source>
        <dbReference type="EMBL" id="GAB60891.1"/>
    </source>
</evidence>
<comment type="caution">
    <text evidence="2">The sequence shown here is derived from an EMBL/GenBank/DDBJ whole genome shotgun (WGS) entry which is preliminary data.</text>
</comment>
<proteinExistence type="predicted"/>
<dbReference type="STRING" id="247490.KSU1_B0034"/>
<evidence type="ECO:0000313" key="3">
    <source>
        <dbReference type="Proteomes" id="UP000002985"/>
    </source>
</evidence>
<organism evidence="2 3">
    <name type="scientific">Candidatus Jettenia caeni</name>
    <dbReference type="NCBI Taxonomy" id="247490"/>
    <lineage>
        <taxon>Bacteria</taxon>
        <taxon>Pseudomonadati</taxon>
        <taxon>Planctomycetota</taxon>
        <taxon>Candidatus Brocadiia</taxon>
        <taxon>Candidatus Brocadiales</taxon>
        <taxon>Candidatus Brocadiaceae</taxon>
        <taxon>Candidatus Jettenia</taxon>
    </lineage>
</organism>
<feature type="transmembrane region" description="Helical" evidence="1">
    <location>
        <begin position="35"/>
        <end position="64"/>
    </location>
</feature>
<accession>I3IGP6</accession>
<keyword evidence="3" id="KW-1185">Reference proteome</keyword>
<gene>
    <name evidence="2" type="ORF">KSU1_B0034</name>
</gene>
<sequence>MNFIYINKPLSTLFYIPGRKESGGKYATNKMFNSYYIFSLLYLQINYISLISCKSSVYLMLYIFQYR</sequence>
<reference evidence="2 3" key="1">
    <citation type="journal article" date="2012" name="FEBS Lett.">
        <title>Anammox organism KSU-1 expresses a NirK-type copper-containing nitrite reductase instead of a NirS-type with cytochrome cd1.</title>
        <authorList>
            <person name="Hira D."/>
            <person name="Toh H."/>
            <person name="Migita C.T."/>
            <person name="Okubo H."/>
            <person name="Nishiyama T."/>
            <person name="Hattori M."/>
            <person name="Furukawa K."/>
            <person name="Fujii T."/>
        </authorList>
    </citation>
    <scope>NUCLEOTIDE SEQUENCE [LARGE SCALE GENOMIC DNA]</scope>
</reference>
<keyword evidence="1" id="KW-0472">Membrane</keyword>
<dbReference type="EMBL" id="BAFH01000002">
    <property type="protein sequence ID" value="GAB60891.1"/>
    <property type="molecule type" value="Genomic_DNA"/>
</dbReference>
<name>I3IGP6_9BACT</name>
<evidence type="ECO:0000256" key="1">
    <source>
        <dbReference type="SAM" id="Phobius"/>
    </source>
</evidence>
<keyword evidence="1" id="KW-0812">Transmembrane</keyword>
<keyword evidence="1" id="KW-1133">Transmembrane helix</keyword>